<organism evidence="2 4">
    <name type="scientific">Formosa algae</name>
    <dbReference type="NCBI Taxonomy" id="225843"/>
    <lineage>
        <taxon>Bacteria</taxon>
        <taxon>Pseudomonadati</taxon>
        <taxon>Bacteroidota</taxon>
        <taxon>Flavobacteriia</taxon>
        <taxon>Flavobacteriales</taxon>
        <taxon>Flavobacteriaceae</taxon>
        <taxon>Formosa</taxon>
    </lineage>
</organism>
<dbReference type="Pfam" id="PF11614">
    <property type="entry name" value="FixG_C"/>
    <property type="match status" value="1"/>
</dbReference>
<dbReference type="Gene3D" id="2.70.98.70">
    <property type="match status" value="1"/>
</dbReference>
<dbReference type="Proteomes" id="UP001138672">
    <property type="component" value="Unassembled WGS sequence"/>
</dbReference>
<dbReference type="Proteomes" id="UP001231587">
    <property type="component" value="Unassembled WGS sequence"/>
</dbReference>
<comment type="caution">
    <text evidence="2">The sequence shown here is derived from an EMBL/GenBank/DDBJ whole genome shotgun (WGS) entry which is preliminary data.</text>
</comment>
<dbReference type="Gene3D" id="2.60.120.1060">
    <property type="entry name" value="NPCBM/NEW2 domain"/>
    <property type="match status" value="1"/>
</dbReference>
<dbReference type="EMBL" id="JAUSUU010000011">
    <property type="protein sequence ID" value="MDQ0336822.1"/>
    <property type="molecule type" value="Genomic_DNA"/>
</dbReference>
<feature type="domain" description="FixG C-terminal immunoglobulin-like" evidence="1">
    <location>
        <begin position="206"/>
        <end position="275"/>
    </location>
</feature>
<gene>
    <name evidence="2" type="ORF">J2Z56_003187</name>
    <name evidence="3" type="ORF">J2Z57_003279</name>
</gene>
<dbReference type="EMBL" id="JAGGJQ010000010">
    <property type="protein sequence ID" value="MBP1841255.1"/>
    <property type="molecule type" value="Genomic_DNA"/>
</dbReference>
<dbReference type="PANTHER" id="PTHR39210:SF1">
    <property type="entry name" value="HEPARIN-SULFATE LYASE"/>
    <property type="match status" value="1"/>
</dbReference>
<dbReference type="PANTHER" id="PTHR39210">
    <property type="entry name" value="HEPARIN-SULFATE LYASE"/>
    <property type="match status" value="1"/>
</dbReference>
<dbReference type="InterPro" id="IPR032879">
    <property type="entry name" value="FixG_C"/>
</dbReference>
<accession>A0A9X0YMG4</accession>
<evidence type="ECO:0000259" key="1">
    <source>
        <dbReference type="Pfam" id="PF11614"/>
    </source>
</evidence>
<dbReference type="RefSeq" id="WP_057779139.1">
    <property type="nucleotide sequence ID" value="NZ_JAGGJQ010000010.1"/>
</dbReference>
<proteinExistence type="predicted"/>
<evidence type="ECO:0000313" key="2">
    <source>
        <dbReference type="EMBL" id="MBP1841255.1"/>
    </source>
</evidence>
<dbReference type="InterPro" id="IPR038637">
    <property type="entry name" value="NPCBM_sf"/>
</dbReference>
<keyword evidence="5" id="KW-1185">Reference proteome</keyword>
<dbReference type="SUPFAM" id="SSF48230">
    <property type="entry name" value="Chondroitin AC/alginate lyase"/>
    <property type="match status" value="1"/>
</dbReference>
<evidence type="ECO:0000313" key="5">
    <source>
        <dbReference type="Proteomes" id="UP001231587"/>
    </source>
</evidence>
<evidence type="ECO:0000313" key="3">
    <source>
        <dbReference type="EMBL" id="MDQ0336822.1"/>
    </source>
</evidence>
<dbReference type="InterPro" id="IPR008929">
    <property type="entry name" value="Chondroitin_lyas"/>
</dbReference>
<reference evidence="2" key="1">
    <citation type="submission" date="2021-03" db="EMBL/GenBank/DDBJ databases">
        <title>Genomic Encyclopedia of Type Strains, Phase IV (KMG-IV): sequencing the most valuable type-strain genomes for metagenomic binning, comparative biology and taxonomic classification.</title>
        <authorList>
            <person name="Goeker M."/>
        </authorList>
    </citation>
    <scope>NUCLEOTIDE SEQUENCE</scope>
    <source>
        <strain evidence="2">DSM 15523</strain>
        <strain evidence="3 5">DSM 16476</strain>
    </source>
</reference>
<dbReference type="OrthoDB" id="9772435at2"/>
<dbReference type="AlphaFoldDB" id="A0A9X0YMG4"/>
<dbReference type="Gene3D" id="1.50.10.100">
    <property type="entry name" value="Chondroitin AC/alginate lyase"/>
    <property type="match status" value="1"/>
</dbReference>
<protein>
    <recommendedName>
        <fullName evidence="1">FixG C-terminal immunoglobulin-like domain-containing protein</fullName>
    </recommendedName>
</protein>
<sequence length="1175" mass="132674">MKIEMYRSYIMKCVLVLTMIMFAESGFAQHVNHIGSSDFLDWNGISKVKKAVATVKSKDTISYTYSNQNRVYFPGISRPFQGDAADWTRYSGLTLDVFFKEETTAQISAIFKVDSLDYGDLNPVSKAKVEVTGKGWHSVYIPWNLFDVDAGQRTATLFAVKHVLLSIDSDTNRNYQIKNIQLTKGKTTFLEAEIQGKSAKAGTTVSYEFKIGNTTNQPQAVQLVIETVGWESMKAHIEQSQLQLAPGEVKTGTLTVDIPEHLPEGIRENQVIKAIANGAGESVATLEFITAVSIPFPNIVFTESGWDNVRAKTDKYDWAKEGLQDYIKKAERWTVPDGADFSEDTERLLGQAVFRTDGREIYSCAIAYQLTGNEAYAAKCITLLRRLTDPKTGYPATLVGGSNSFVGEGKFWQAVGRMYDLIRTSPQLTDQDRQRTEHTFRLFVTQTLKGNTKGAISNWNVAEITAAFYCAMNLQDWHLINQLLEGPTGIYKHLEHGIMSDGWWYECAVGYNNWVATEFSEIALALQPWGINFKDRTFPIGTTKHFSLLSSRRQGGIMGMEFEKWGKIERNNVSIKDMWDASIPFMDFRGVLLAVNDAVEDKLSGKSYELAYYLYRDPEYAAIINRDEKRDLLYGVPDLPDVTSEKMSVSAYADNMGIVQLRSQTENRPQSEQIQAAMHYGSHGGYHGHFDRTNLVHMSRYGRSFYGTLMFWYGYGSYLYKFWKQTSVNKNMVVVDQKMQQPVENSRLLFHSGDMMQATVLETDSKWSHPPYGGIPNSKQTFAEKMWEEGRTIELPENQPEFGEVSEFTEPVLQRRAMIVLDDYIVMADYLKGDKEHEFDWMFQAKGFKGITADQVEFSHHTNQMNANPIGSAQFITDCNWYDVSGTSRTQFEMCWGEGCDNEGIRLPNSIDGPLKIDVFNAWPKQSEVMIGTSTEGFYVNKQLWYTARADNQEILNDSTGAWILGSKPIKLNITGKKQLVLTTKIPGKIRNNTIFWGDAKVILKDGSEVYVSDLPVTYDNMLMPEQKGKDYYGGPIKIAGESMEHSAPGMPIHYKSEAKITIDLSGLNAVRFEAKIGGDFPLGDETSRLKSMAVRTKGKSARYLAVIEPYENQSVIESVEAKNENELIVTLIDGRVQHLTLQALEHDTNKVQVTVEEFKNGTLLRSETTVHDKK</sequence>
<name>A0A9X0YMG4_9FLAO</name>
<evidence type="ECO:0000313" key="4">
    <source>
        <dbReference type="Proteomes" id="UP001138672"/>
    </source>
</evidence>